<organism evidence="2 3">
    <name type="scientific">Priestia megaterium</name>
    <name type="common">Bacillus megaterium</name>
    <dbReference type="NCBI Taxonomy" id="1404"/>
    <lineage>
        <taxon>Bacteria</taxon>
        <taxon>Bacillati</taxon>
        <taxon>Bacillota</taxon>
        <taxon>Bacilli</taxon>
        <taxon>Bacillales</taxon>
        <taxon>Bacillaceae</taxon>
        <taxon>Priestia</taxon>
    </lineage>
</organism>
<evidence type="ECO:0000313" key="2">
    <source>
        <dbReference type="EMBL" id="GMG76942.1"/>
    </source>
</evidence>
<sequence length="100" mass="12034">MSNSPGETAKRLVSKKARQHFEELQHKVNHYRENLKEKGYKVPDDLNKRQREIKELEKEVVPTIEKQIKSKEQAQQRHQLRRVRSSFTNKDKNQGYDFSR</sequence>
<name>A0AAX6BT49_PRIMG</name>
<feature type="compositionally biased region" description="Basic and acidic residues" evidence="1">
    <location>
        <begin position="89"/>
        <end position="100"/>
    </location>
</feature>
<evidence type="ECO:0000313" key="3">
    <source>
        <dbReference type="Proteomes" id="UP001165240"/>
    </source>
</evidence>
<evidence type="ECO:0000256" key="1">
    <source>
        <dbReference type="SAM" id="MobiDB-lite"/>
    </source>
</evidence>
<dbReference type="EMBL" id="BSYK01000004">
    <property type="protein sequence ID" value="GMG76942.1"/>
    <property type="molecule type" value="Genomic_DNA"/>
</dbReference>
<gene>
    <name evidence="2" type="ORF">ShirakiTB12_54110</name>
</gene>
<reference evidence="2" key="1">
    <citation type="journal article" date="2024" name="Appl Microbiol">
        <title>Effect of kuratsuki Bacillus and Priestia on Taste of Sake.</title>
        <authorList>
            <person name="Kobayashi K."/>
            <person name="Nishida H."/>
        </authorList>
    </citation>
    <scope>NUCLEOTIDE SEQUENCE</scope>
    <source>
        <strain evidence="2">B-12</strain>
    </source>
</reference>
<protein>
    <recommendedName>
        <fullName evidence="4">Mobilization protein</fullName>
    </recommendedName>
</protein>
<dbReference type="AlphaFoldDB" id="A0AAX6BT49"/>
<comment type="caution">
    <text evidence="2">The sequence shown here is derived from an EMBL/GenBank/DDBJ whole genome shotgun (WGS) entry which is preliminary data.</text>
</comment>
<accession>A0AAX6BT49</accession>
<dbReference type="RefSeq" id="WP_310876675.1">
    <property type="nucleotide sequence ID" value="NZ_BSYK01000004.1"/>
</dbReference>
<feature type="compositionally biased region" description="Basic and acidic residues" evidence="1">
    <location>
        <begin position="66"/>
        <end position="75"/>
    </location>
</feature>
<evidence type="ECO:0008006" key="4">
    <source>
        <dbReference type="Google" id="ProtNLM"/>
    </source>
</evidence>
<feature type="region of interest" description="Disordered" evidence="1">
    <location>
        <begin position="66"/>
        <end position="100"/>
    </location>
</feature>
<dbReference type="Proteomes" id="UP001165240">
    <property type="component" value="Unassembled WGS sequence"/>
</dbReference>
<proteinExistence type="predicted"/>